<protein>
    <submittedName>
        <fullName evidence="1">Uncharacterized protein</fullName>
    </submittedName>
</protein>
<evidence type="ECO:0000313" key="2">
    <source>
        <dbReference type="Proteomes" id="UP001595457"/>
    </source>
</evidence>
<organism evidence="1 2">
    <name type="scientific">Azotobacter bryophylli</name>
    <dbReference type="NCBI Taxonomy" id="1986537"/>
    <lineage>
        <taxon>Bacteria</taxon>
        <taxon>Pseudomonadati</taxon>
        <taxon>Pseudomonadota</taxon>
        <taxon>Gammaproteobacteria</taxon>
        <taxon>Pseudomonadales</taxon>
        <taxon>Pseudomonadaceae</taxon>
        <taxon>Azotobacter</taxon>
    </lineage>
</organism>
<name>A0ABV7AXF1_9GAMM</name>
<proteinExistence type="predicted"/>
<comment type="caution">
    <text evidence="1">The sequence shown here is derived from an EMBL/GenBank/DDBJ whole genome shotgun (WGS) entry which is preliminary data.</text>
</comment>
<keyword evidence="2" id="KW-1185">Reference proteome</keyword>
<dbReference type="Proteomes" id="UP001595457">
    <property type="component" value="Unassembled WGS sequence"/>
</dbReference>
<gene>
    <name evidence="1" type="ORF">ACFOJE_13665</name>
</gene>
<accession>A0ABV7AXF1</accession>
<dbReference type="EMBL" id="JBHRSJ010000029">
    <property type="protein sequence ID" value="MFC2973257.1"/>
    <property type="molecule type" value="Genomic_DNA"/>
</dbReference>
<sequence>MIRRIDRNLAALDLAALEIVQHSARQTLVEIAPYLERLHSGRADLQAFQLDGLLFYAVELVEGVLVDPALPAGFDDTAHQQRDDVQRARWWKRPFIECSAWDGPYGLEASHRAGQVALAQFSPALATQDVDEFIAMRRAHWFGAWPDGVRYEVRCIDGTAPDRATSWGTFVLMAEALDCAVHRWRC</sequence>
<evidence type="ECO:0000313" key="1">
    <source>
        <dbReference type="EMBL" id="MFC2973257.1"/>
    </source>
</evidence>
<dbReference type="RefSeq" id="WP_377814940.1">
    <property type="nucleotide sequence ID" value="NZ_JBHRSJ010000029.1"/>
</dbReference>
<reference evidence="2" key="1">
    <citation type="journal article" date="2019" name="Int. J. Syst. Evol. Microbiol.">
        <title>The Global Catalogue of Microorganisms (GCM) 10K type strain sequencing project: providing services to taxonomists for standard genome sequencing and annotation.</title>
        <authorList>
            <consortium name="The Broad Institute Genomics Platform"/>
            <consortium name="The Broad Institute Genome Sequencing Center for Infectious Disease"/>
            <person name="Wu L."/>
            <person name="Ma J."/>
        </authorList>
    </citation>
    <scope>NUCLEOTIDE SEQUENCE [LARGE SCALE GENOMIC DNA]</scope>
    <source>
        <strain evidence="2">KCTC 62195</strain>
    </source>
</reference>